<gene>
    <name evidence="2" type="ORF">K435DRAFT_858426</name>
</gene>
<feature type="compositionally biased region" description="Acidic residues" evidence="1">
    <location>
        <begin position="43"/>
        <end position="56"/>
    </location>
</feature>
<keyword evidence="3" id="KW-1185">Reference proteome</keyword>
<reference evidence="2 3" key="1">
    <citation type="journal article" date="2019" name="Nat. Ecol. Evol.">
        <title>Megaphylogeny resolves global patterns of mushroom evolution.</title>
        <authorList>
            <person name="Varga T."/>
            <person name="Krizsan K."/>
            <person name="Foldi C."/>
            <person name="Dima B."/>
            <person name="Sanchez-Garcia M."/>
            <person name="Sanchez-Ramirez S."/>
            <person name="Szollosi G.J."/>
            <person name="Szarkandi J.G."/>
            <person name="Papp V."/>
            <person name="Albert L."/>
            <person name="Andreopoulos W."/>
            <person name="Angelini C."/>
            <person name="Antonin V."/>
            <person name="Barry K.W."/>
            <person name="Bougher N.L."/>
            <person name="Buchanan P."/>
            <person name="Buyck B."/>
            <person name="Bense V."/>
            <person name="Catcheside P."/>
            <person name="Chovatia M."/>
            <person name="Cooper J."/>
            <person name="Damon W."/>
            <person name="Desjardin D."/>
            <person name="Finy P."/>
            <person name="Geml J."/>
            <person name="Haridas S."/>
            <person name="Hughes K."/>
            <person name="Justo A."/>
            <person name="Karasinski D."/>
            <person name="Kautmanova I."/>
            <person name="Kiss B."/>
            <person name="Kocsube S."/>
            <person name="Kotiranta H."/>
            <person name="LaButti K.M."/>
            <person name="Lechner B.E."/>
            <person name="Liimatainen K."/>
            <person name="Lipzen A."/>
            <person name="Lukacs Z."/>
            <person name="Mihaltcheva S."/>
            <person name="Morgado L.N."/>
            <person name="Niskanen T."/>
            <person name="Noordeloos M.E."/>
            <person name="Ohm R.A."/>
            <person name="Ortiz-Santana B."/>
            <person name="Ovrebo C."/>
            <person name="Racz N."/>
            <person name="Riley R."/>
            <person name="Savchenko A."/>
            <person name="Shiryaev A."/>
            <person name="Soop K."/>
            <person name="Spirin V."/>
            <person name="Szebenyi C."/>
            <person name="Tomsovsky M."/>
            <person name="Tulloss R.E."/>
            <person name="Uehling J."/>
            <person name="Grigoriev I.V."/>
            <person name="Vagvolgyi C."/>
            <person name="Papp T."/>
            <person name="Martin F.M."/>
            <person name="Miettinen O."/>
            <person name="Hibbett D.S."/>
            <person name="Nagy L.G."/>
        </authorList>
    </citation>
    <scope>NUCLEOTIDE SEQUENCE [LARGE SCALE GENOMIC DNA]</scope>
    <source>
        <strain evidence="2 3">CBS 962.96</strain>
    </source>
</reference>
<name>A0A4S8M346_DENBC</name>
<dbReference type="Proteomes" id="UP000297245">
    <property type="component" value="Unassembled WGS sequence"/>
</dbReference>
<dbReference type="EMBL" id="ML179174">
    <property type="protein sequence ID" value="THU96562.1"/>
    <property type="molecule type" value="Genomic_DNA"/>
</dbReference>
<sequence length="75" mass="8517">MSPVILENPFDVPVSGKTTQSVHLKLAEEASRKARRELNIEEGLQDADSEEEELPDLDTTPGEFLFFSLEVEQWQ</sequence>
<evidence type="ECO:0000313" key="3">
    <source>
        <dbReference type="Proteomes" id="UP000297245"/>
    </source>
</evidence>
<feature type="region of interest" description="Disordered" evidence="1">
    <location>
        <begin position="41"/>
        <end position="60"/>
    </location>
</feature>
<evidence type="ECO:0000313" key="2">
    <source>
        <dbReference type="EMBL" id="THU96562.1"/>
    </source>
</evidence>
<organism evidence="2 3">
    <name type="scientific">Dendrothele bispora (strain CBS 962.96)</name>
    <dbReference type="NCBI Taxonomy" id="1314807"/>
    <lineage>
        <taxon>Eukaryota</taxon>
        <taxon>Fungi</taxon>
        <taxon>Dikarya</taxon>
        <taxon>Basidiomycota</taxon>
        <taxon>Agaricomycotina</taxon>
        <taxon>Agaricomycetes</taxon>
        <taxon>Agaricomycetidae</taxon>
        <taxon>Agaricales</taxon>
        <taxon>Agaricales incertae sedis</taxon>
        <taxon>Dendrothele</taxon>
    </lineage>
</organism>
<protein>
    <submittedName>
        <fullName evidence="2">Uncharacterized protein</fullName>
    </submittedName>
</protein>
<evidence type="ECO:0000256" key="1">
    <source>
        <dbReference type="SAM" id="MobiDB-lite"/>
    </source>
</evidence>
<dbReference type="AlphaFoldDB" id="A0A4S8M346"/>
<proteinExistence type="predicted"/>
<accession>A0A4S8M346</accession>